<proteinExistence type="predicted"/>
<dbReference type="AlphaFoldDB" id="A0A1J7FWA1"/>
<reference evidence="2 3" key="1">
    <citation type="journal article" date="2017" name="Plant Biotechnol. J.">
        <title>A comprehensive draft genome sequence for lupin (Lupinus angustifolius), an emerging health food: insights into plant-microbe interactions and legume evolution.</title>
        <authorList>
            <person name="Hane J.K."/>
            <person name="Ming Y."/>
            <person name="Kamphuis L.G."/>
            <person name="Nelson M.N."/>
            <person name="Garg G."/>
            <person name="Atkins C.A."/>
            <person name="Bayer P.E."/>
            <person name="Bravo A."/>
            <person name="Bringans S."/>
            <person name="Cannon S."/>
            <person name="Edwards D."/>
            <person name="Foley R."/>
            <person name="Gao L.L."/>
            <person name="Harrison M.J."/>
            <person name="Huang W."/>
            <person name="Hurgobin B."/>
            <person name="Li S."/>
            <person name="Liu C.W."/>
            <person name="McGrath A."/>
            <person name="Morahan G."/>
            <person name="Murray J."/>
            <person name="Weller J."/>
            <person name="Jian J."/>
            <person name="Singh K.B."/>
        </authorList>
    </citation>
    <scope>NUCLEOTIDE SEQUENCE [LARGE SCALE GENOMIC DNA]</scope>
    <source>
        <strain evidence="3">cv. Tanjil</strain>
        <tissue evidence="2">Whole plant</tissue>
    </source>
</reference>
<keyword evidence="3" id="KW-1185">Reference proteome</keyword>
<name>A0A1J7FWA1_LUPAN</name>
<accession>A0A1J7FWA1</accession>
<evidence type="ECO:0000256" key="1">
    <source>
        <dbReference type="SAM" id="MobiDB-lite"/>
    </source>
</evidence>
<organism evidence="2 3">
    <name type="scientific">Lupinus angustifolius</name>
    <name type="common">Narrow-leaved blue lupine</name>
    <dbReference type="NCBI Taxonomy" id="3871"/>
    <lineage>
        <taxon>Eukaryota</taxon>
        <taxon>Viridiplantae</taxon>
        <taxon>Streptophyta</taxon>
        <taxon>Embryophyta</taxon>
        <taxon>Tracheophyta</taxon>
        <taxon>Spermatophyta</taxon>
        <taxon>Magnoliopsida</taxon>
        <taxon>eudicotyledons</taxon>
        <taxon>Gunneridae</taxon>
        <taxon>Pentapetalae</taxon>
        <taxon>rosids</taxon>
        <taxon>fabids</taxon>
        <taxon>Fabales</taxon>
        <taxon>Fabaceae</taxon>
        <taxon>Papilionoideae</taxon>
        <taxon>50 kb inversion clade</taxon>
        <taxon>genistoids sensu lato</taxon>
        <taxon>core genistoids</taxon>
        <taxon>Genisteae</taxon>
        <taxon>Lupinus</taxon>
    </lineage>
</organism>
<dbReference type="Gramene" id="OIV92294">
    <property type="protein sequence ID" value="OIV92294"/>
    <property type="gene ID" value="TanjilG_10504"/>
</dbReference>
<dbReference type="Proteomes" id="UP000188354">
    <property type="component" value="Chromosome LG19"/>
</dbReference>
<evidence type="ECO:0000313" key="3">
    <source>
        <dbReference type="Proteomes" id="UP000188354"/>
    </source>
</evidence>
<sequence>MKTGTKRRSNGGGGKGGNTNGNTRMDKVRRLKIMIMNFNMQVVQLLSFESSTFTIKHLRVSLPTTLGAIIIFQHHIPKQSYPSQTTP</sequence>
<evidence type="ECO:0000313" key="2">
    <source>
        <dbReference type="EMBL" id="OIV92294.1"/>
    </source>
</evidence>
<dbReference type="EMBL" id="CM007379">
    <property type="protein sequence ID" value="OIV92294.1"/>
    <property type="molecule type" value="Genomic_DNA"/>
</dbReference>
<feature type="region of interest" description="Disordered" evidence="1">
    <location>
        <begin position="1"/>
        <end position="25"/>
    </location>
</feature>
<protein>
    <submittedName>
        <fullName evidence="2">Uncharacterized protein</fullName>
    </submittedName>
</protein>
<gene>
    <name evidence="2" type="ORF">TanjilG_10504</name>
</gene>
<feature type="compositionally biased region" description="Gly residues" evidence="1">
    <location>
        <begin position="10"/>
        <end position="19"/>
    </location>
</feature>